<dbReference type="Pfam" id="PF00566">
    <property type="entry name" value="RabGAP-TBC"/>
    <property type="match status" value="1"/>
</dbReference>
<dbReference type="PROSITE" id="PS50086">
    <property type="entry name" value="TBC_RABGAP"/>
    <property type="match status" value="1"/>
</dbReference>
<dbReference type="GO" id="GO:0005096">
    <property type="term" value="F:GTPase activator activity"/>
    <property type="evidence" value="ECO:0000318"/>
    <property type="project" value="GO_Central"/>
</dbReference>
<dbReference type="PANTHER" id="PTHR22957">
    <property type="entry name" value="TBC1 DOMAIN FAMILY MEMBER GTPASE-ACTIVATING PROTEIN"/>
    <property type="match status" value="1"/>
</dbReference>
<accession>A2DVY3</accession>
<dbReference type="GO" id="GO:0006886">
    <property type="term" value="P:intracellular protein transport"/>
    <property type="evidence" value="ECO:0000318"/>
    <property type="project" value="GO_Central"/>
</dbReference>
<dbReference type="InterPro" id="IPR035969">
    <property type="entry name" value="Rab-GAP_TBC_sf"/>
</dbReference>
<dbReference type="Gene3D" id="1.10.472.80">
    <property type="entry name" value="Ypt/Rab-GAP domain of gyp1p, domain 3"/>
    <property type="match status" value="1"/>
</dbReference>
<evidence type="ECO:0000259" key="1">
    <source>
        <dbReference type="PROSITE" id="PS50086"/>
    </source>
</evidence>
<dbReference type="SUPFAM" id="SSF47923">
    <property type="entry name" value="Ypt/Rab-GAP domain of gyp1p"/>
    <property type="match status" value="2"/>
</dbReference>
<proteinExistence type="predicted"/>
<dbReference type="GO" id="GO:0005737">
    <property type="term" value="C:cytoplasm"/>
    <property type="evidence" value="ECO:0000318"/>
    <property type="project" value="GO_Central"/>
</dbReference>
<dbReference type="EMBL" id="DS113256">
    <property type="protein sequence ID" value="EAY15428.1"/>
    <property type="molecule type" value="Genomic_DNA"/>
</dbReference>
<evidence type="ECO:0000313" key="2">
    <source>
        <dbReference type="EMBL" id="EAY15428.1"/>
    </source>
</evidence>
<dbReference type="FunFam" id="1.10.472.80:FF:000048">
    <property type="entry name" value="TBC domain containing protein"/>
    <property type="match status" value="1"/>
</dbReference>
<protein>
    <submittedName>
        <fullName evidence="2">TBC1 domain protein, putative</fullName>
    </submittedName>
</protein>
<dbReference type="AlphaFoldDB" id="A2DVY3"/>
<reference evidence="2" key="2">
    <citation type="journal article" date="2007" name="Science">
        <title>Draft genome sequence of the sexually transmitted pathogen Trichomonas vaginalis.</title>
        <authorList>
            <person name="Carlton J.M."/>
            <person name="Hirt R.P."/>
            <person name="Silva J.C."/>
            <person name="Delcher A.L."/>
            <person name="Schatz M."/>
            <person name="Zhao Q."/>
            <person name="Wortman J.R."/>
            <person name="Bidwell S.L."/>
            <person name="Alsmark U.C.M."/>
            <person name="Besteiro S."/>
            <person name="Sicheritz-Ponten T."/>
            <person name="Noel C.J."/>
            <person name="Dacks J.B."/>
            <person name="Foster P.G."/>
            <person name="Simillion C."/>
            <person name="Van de Peer Y."/>
            <person name="Miranda-Saavedra D."/>
            <person name="Barton G.J."/>
            <person name="Westrop G.D."/>
            <person name="Mueller S."/>
            <person name="Dessi D."/>
            <person name="Fiori P.L."/>
            <person name="Ren Q."/>
            <person name="Paulsen I."/>
            <person name="Zhang H."/>
            <person name="Bastida-Corcuera F.D."/>
            <person name="Simoes-Barbosa A."/>
            <person name="Brown M.T."/>
            <person name="Hayes R.D."/>
            <person name="Mukherjee M."/>
            <person name="Okumura C.Y."/>
            <person name="Schneider R."/>
            <person name="Smith A.J."/>
            <person name="Vanacova S."/>
            <person name="Villalvazo M."/>
            <person name="Haas B.J."/>
            <person name="Pertea M."/>
            <person name="Feldblyum T.V."/>
            <person name="Utterback T.R."/>
            <person name="Shu C.L."/>
            <person name="Osoegawa K."/>
            <person name="de Jong P.J."/>
            <person name="Hrdy I."/>
            <person name="Horvathova L."/>
            <person name="Zubacova Z."/>
            <person name="Dolezal P."/>
            <person name="Malik S.B."/>
            <person name="Logsdon J.M. Jr."/>
            <person name="Henze K."/>
            <person name="Gupta A."/>
            <person name="Wang C.C."/>
            <person name="Dunne R.L."/>
            <person name="Upcroft J.A."/>
            <person name="Upcroft P."/>
            <person name="White O."/>
            <person name="Salzberg S.L."/>
            <person name="Tang P."/>
            <person name="Chiu C.-H."/>
            <person name="Lee Y.-S."/>
            <person name="Embley T.M."/>
            <person name="Coombs G.H."/>
            <person name="Mottram J.C."/>
            <person name="Tachezy J."/>
            <person name="Fraser-Liggett C.M."/>
            <person name="Johnson P.J."/>
        </authorList>
    </citation>
    <scope>NUCLEOTIDE SEQUENCE [LARGE SCALE GENOMIC DNA]</scope>
    <source>
        <strain evidence="2">G3</strain>
    </source>
</reference>
<name>A2DVY3_TRIV3</name>
<dbReference type="VEuPathDB" id="TrichDB:TVAG_252410"/>
<evidence type="ECO:0000313" key="3">
    <source>
        <dbReference type="Proteomes" id="UP000001542"/>
    </source>
</evidence>
<dbReference type="FunCoup" id="A2DVY3">
    <property type="interactions" value="76"/>
</dbReference>
<dbReference type="Proteomes" id="UP000001542">
    <property type="component" value="Unassembled WGS sequence"/>
</dbReference>
<dbReference type="SMR" id="A2DVY3"/>
<reference evidence="2" key="1">
    <citation type="submission" date="2006-10" db="EMBL/GenBank/DDBJ databases">
        <authorList>
            <person name="Amadeo P."/>
            <person name="Zhao Q."/>
            <person name="Wortman J."/>
            <person name="Fraser-Liggett C."/>
            <person name="Carlton J."/>
        </authorList>
    </citation>
    <scope>NUCLEOTIDE SEQUENCE</scope>
    <source>
        <strain evidence="2">G3</strain>
    </source>
</reference>
<feature type="domain" description="Rab-GAP TBC" evidence="1">
    <location>
        <begin position="33"/>
        <end position="278"/>
    </location>
</feature>
<dbReference type="InterPro" id="IPR000195">
    <property type="entry name" value="Rab-GAP-TBC_dom"/>
</dbReference>
<dbReference type="VEuPathDB" id="TrichDB:TVAGG3_0845940"/>
<dbReference type="STRING" id="5722.A2DVY3"/>
<dbReference type="SMART" id="SM00164">
    <property type="entry name" value="TBC"/>
    <property type="match status" value="1"/>
</dbReference>
<dbReference type="eggNOG" id="KOG4567">
    <property type="taxonomic scope" value="Eukaryota"/>
</dbReference>
<dbReference type="Gene3D" id="1.10.8.270">
    <property type="entry name" value="putative rabgap domain of human tbc1 domain family member 14 like domains"/>
    <property type="match status" value="1"/>
</dbReference>
<dbReference type="OrthoDB" id="10263206at2759"/>
<dbReference type="RefSeq" id="XP_001327651.1">
    <property type="nucleotide sequence ID" value="XM_001327616.1"/>
</dbReference>
<sequence>MGFEREELFKPQPNNKNIDMHNLRKELSLGLHNCTNTDRCLAWMITSGLVSPAPSEWKDQILLHYKDYMAYIRTFHIEKFEEQIFENSESNFGLPDNKLMDVIHRDIVRTGNQITCFPNPDPSIPNPKNSTLIPFSRHIRRVERALYVFGKLNAGLAYIQGFNEIICPLYYVFSSAADFFDNDYSKVEAMVFFMFQQLFSVTQLGDLYITKDHSSFILAKMAKFMNVLSKHHSYAASIIIKVNIPPINFALRWLNILFAQDYALNKLVLIWDSLFAHFYNFIEYSYYLAVSHLVHFTYELRPDDFISTMCALQKKHDIEVNSLLKLANRLWLSDHINEPHAI</sequence>
<organism evidence="2 3">
    <name type="scientific">Trichomonas vaginalis (strain ATCC PRA-98 / G3)</name>
    <dbReference type="NCBI Taxonomy" id="412133"/>
    <lineage>
        <taxon>Eukaryota</taxon>
        <taxon>Metamonada</taxon>
        <taxon>Parabasalia</taxon>
        <taxon>Trichomonadida</taxon>
        <taxon>Trichomonadidae</taxon>
        <taxon>Trichomonas</taxon>
    </lineage>
</organism>
<dbReference type="InParanoid" id="A2DVY3"/>
<gene>
    <name evidence="2" type="ORF">TVAG_252410</name>
</gene>
<dbReference type="PANTHER" id="PTHR22957:SF27">
    <property type="entry name" value="TBC1 DOMAIN FAMILY MEMBER 13"/>
    <property type="match status" value="1"/>
</dbReference>
<keyword evidence="3" id="KW-1185">Reference proteome</keyword>
<dbReference type="KEGG" id="tva:4773431"/>
<dbReference type="OMA" id="HENSAMS"/>